<dbReference type="AlphaFoldDB" id="A0A9N9FK64"/>
<keyword evidence="2" id="KW-1185">Reference proteome</keyword>
<reference evidence="1" key="1">
    <citation type="submission" date="2021-06" db="EMBL/GenBank/DDBJ databases">
        <authorList>
            <person name="Kallberg Y."/>
            <person name="Tangrot J."/>
            <person name="Rosling A."/>
        </authorList>
    </citation>
    <scope>NUCLEOTIDE SEQUENCE</scope>
    <source>
        <strain evidence="1">AZ414A</strain>
    </source>
</reference>
<proteinExistence type="predicted"/>
<dbReference type="EMBL" id="CAJVPK010000709">
    <property type="protein sequence ID" value="CAG8542052.1"/>
    <property type="molecule type" value="Genomic_DNA"/>
</dbReference>
<protein>
    <submittedName>
        <fullName evidence="1">1111_t:CDS:1</fullName>
    </submittedName>
</protein>
<comment type="caution">
    <text evidence="1">The sequence shown here is derived from an EMBL/GenBank/DDBJ whole genome shotgun (WGS) entry which is preliminary data.</text>
</comment>
<gene>
    <name evidence="1" type="ORF">DEBURN_LOCUS6658</name>
</gene>
<evidence type="ECO:0000313" key="2">
    <source>
        <dbReference type="Proteomes" id="UP000789706"/>
    </source>
</evidence>
<organism evidence="1 2">
    <name type="scientific">Diversispora eburnea</name>
    <dbReference type="NCBI Taxonomy" id="1213867"/>
    <lineage>
        <taxon>Eukaryota</taxon>
        <taxon>Fungi</taxon>
        <taxon>Fungi incertae sedis</taxon>
        <taxon>Mucoromycota</taxon>
        <taxon>Glomeromycotina</taxon>
        <taxon>Glomeromycetes</taxon>
        <taxon>Diversisporales</taxon>
        <taxon>Diversisporaceae</taxon>
        <taxon>Diversispora</taxon>
    </lineage>
</organism>
<evidence type="ECO:0000313" key="1">
    <source>
        <dbReference type="EMBL" id="CAG8542052.1"/>
    </source>
</evidence>
<dbReference type="Proteomes" id="UP000789706">
    <property type="component" value="Unassembled WGS sequence"/>
</dbReference>
<accession>A0A9N9FK64</accession>
<dbReference type="OrthoDB" id="2417197at2759"/>
<name>A0A9N9FK64_9GLOM</name>
<sequence length="99" mass="11963">MSNFSYREWSLVVENSFLQFKWTKIHIRKKISTRLYRRNITWHTETVIPQPKRCRSDKYVNFTEESNEICDEATGYLLVCYNNIDKIMSIRIDSPSKHI</sequence>